<keyword evidence="3" id="KW-0732">Signal</keyword>
<dbReference type="InterPro" id="IPR050682">
    <property type="entry name" value="ModA/WtpA"/>
</dbReference>
<dbReference type="OrthoDB" id="9785015at2"/>
<evidence type="ECO:0000256" key="3">
    <source>
        <dbReference type="ARBA" id="ARBA00022729"/>
    </source>
</evidence>
<dbReference type="InterPro" id="IPR005950">
    <property type="entry name" value="ModA"/>
</dbReference>
<protein>
    <submittedName>
        <fullName evidence="5">Molybdate ABC transporter substrate-binding protein</fullName>
    </submittedName>
</protein>
<evidence type="ECO:0000256" key="1">
    <source>
        <dbReference type="ARBA" id="ARBA00009175"/>
    </source>
</evidence>
<keyword evidence="4" id="KW-0500">Molybdenum</keyword>
<evidence type="ECO:0000313" key="5">
    <source>
        <dbReference type="EMBL" id="KAA6436652.1"/>
    </source>
</evidence>
<sequence>MNFQRISLLFLTLLAGCSKPSEKIVVATAANVQYVMKEIQKEFEKESGKQLQIVTGSSGKLTTQIREGAPFDVFVSADTKYPNEVFNNGGSDEKPKVYALGTLVLWSKEIPQKDLNTALLGTEKITKIAIPNPRTAPYGEAAVQVLKSENLYKNVENKLVYGESIAQTAQYITSGSADAGFNALSIVLSPEMKGKGHYIIIDSTAYKPIQQAAILLKHSEDSPKKESSKQFYDFLFSQKARAIFKKYGYKQFVP</sequence>
<feature type="binding site" evidence="4">
    <location>
        <position position="58"/>
    </location>
    <ligand>
        <name>molybdate</name>
        <dbReference type="ChEBI" id="CHEBI:36264"/>
    </ligand>
</feature>
<evidence type="ECO:0000256" key="2">
    <source>
        <dbReference type="ARBA" id="ARBA00022723"/>
    </source>
</evidence>
<dbReference type="PROSITE" id="PS51257">
    <property type="entry name" value="PROKAR_LIPOPROTEIN"/>
    <property type="match status" value="1"/>
</dbReference>
<dbReference type="GO" id="GO:0030973">
    <property type="term" value="F:molybdate ion binding"/>
    <property type="evidence" value="ECO:0007669"/>
    <property type="project" value="InterPro"/>
</dbReference>
<accession>A0A5M8QR41</accession>
<dbReference type="PIRSF" id="PIRSF004846">
    <property type="entry name" value="ModA"/>
    <property type="match status" value="1"/>
</dbReference>
<dbReference type="EMBL" id="VBSN01000066">
    <property type="protein sequence ID" value="KAA6436652.1"/>
    <property type="molecule type" value="Genomic_DNA"/>
</dbReference>
<dbReference type="NCBIfam" id="TIGR01256">
    <property type="entry name" value="modA"/>
    <property type="match status" value="1"/>
</dbReference>
<gene>
    <name evidence="5" type="primary">modA</name>
    <name evidence="5" type="ORF">FEM33_21150</name>
</gene>
<dbReference type="RefSeq" id="WP_139013973.1">
    <property type="nucleotide sequence ID" value="NZ_VBSN01000066.1"/>
</dbReference>
<dbReference type="PANTHER" id="PTHR30632">
    <property type="entry name" value="MOLYBDATE-BINDING PERIPLASMIC PROTEIN"/>
    <property type="match status" value="1"/>
</dbReference>
<dbReference type="SUPFAM" id="SSF53850">
    <property type="entry name" value="Periplasmic binding protein-like II"/>
    <property type="match status" value="1"/>
</dbReference>
<evidence type="ECO:0000256" key="4">
    <source>
        <dbReference type="PIRSR" id="PIRSR004846-1"/>
    </source>
</evidence>
<organism evidence="5 6">
    <name type="scientific">Dyadobacter flavalbus</name>
    <dbReference type="NCBI Taxonomy" id="2579942"/>
    <lineage>
        <taxon>Bacteria</taxon>
        <taxon>Pseudomonadati</taxon>
        <taxon>Bacteroidota</taxon>
        <taxon>Cytophagia</taxon>
        <taxon>Cytophagales</taxon>
        <taxon>Spirosomataceae</taxon>
        <taxon>Dyadobacter</taxon>
    </lineage>
</organism>
<dbReference type="GO" id="GO:0046872">
    <property type="term" value="F:metal ion binding"/>
    <property type="evidence" value="ECO:0007669"/>
    <property type="project" value="UniProtKB-KW"/>
</dbReference>
<dbReference type="Proteomes" id="UP000323994">
    <property type="component" value="Unassembled WGS sequence"/>
</dbReference>
<comment type="similarity">
    <text evidence="1">Belongs to the bacterial solute-binding protein ModA family.</text>
</comment>
<feature type="binding site" evidence="4">
    <location>
        <position position="165"/>
    </location>
    <ligand>
        <name>molybdate</name>
        <dbReference type="ChEBI" id="CHEBI:36264"/>
    </ligand>
</feature>
<dbReference type="Gene3D" id="3.40.190.10">
    <property type="entry name" value="Periplasmic binding protein-like II"/>
    <property type="match status" value="2"/>
</dbReference>
<proteinExistence type="inferred from homology"/>
<dbReference type="GO" id="GO:0015689">
    <property type="term" value="P:molybdate ion transport"/>
    <property type="evidence" value="ECO:0007669"/>
    <property type="project" value="InterPro"/>
</dbReference>
<keyword evidence="6" id="KW-1185">Reference proteome</keyword>
<evidence type="ECO:0000313" key="6">
    <source>
        <dbReference type="Proteomes" id="UP000323994"/>
    </source>
</evidence>
<dbReference type="AlphaFoldDB" id="A0A5M8QR41"/>
<dbReference type="Pfam" id="PF13531">
    <property type="entry name" value="SBP_bac_11"/>
    <property type="match status" value="1"/>
</dbReference>
<name>A0A5M8QR41_9BACT</name>
<reference evidence="5 6" key="1">
    <citation type="submission" date="2019-05" db="EMBL/GenBank/DDBJ databases">
        <authorList>
            <person name="Qu J.-H."/>
        </authorList>
    </citation>
    <scope>NUCLEOTIDE SEQUENCE [LARGE SCALE GENOMIC DNA]</scope>
    <source>
        <strain evidence="5 6">NS28</strain>
    </source>
</reference>
<comment type="caution">
    <text evidence="5">The sequence shown here is derived from an EMBL/GenBank/DDBJ whole genome shotgun (WGS) entry which is preliminary data.</text>
</comment>
<keyword evidence="2 4" id="KW-0479">Metal-binding</keyword>
<dbReference type="PANTHER" id="PTHR30632:SF14">
    <property type="entry name" value="TUNGSTATE_MOLYBDATE_CHROMATE-BINDING PROTEIN MODA"/>
    <property type="match status" value="1"/>
</dbReference>
<dbReference type="CDD" id="cd13539">
    <property type="entry name" value="PBP2_AvModA"/>
    <property type="match status" value="1"/>
</dbReference>
<dbReference type="InterPro" id="IPR044084">
    <property type="entry name" value="AvModA-like_subst-bd"/>
</dbReference>